<dbReference type="AlphaFoldDB" id="A0A9P4IVB6"/>
<dbReference type="PANTHER" id="PTHR33365">
    <property type="entry name" value="YALI0B05434P"/>
    <property type="match status" value="1"/>
</dbReference>
<accession>A0A9P4IVB6</accession>
<evidence type="ECO:0000313" key="2">
    <source>
        <dbReference type="EMBL" id="KAF2149150.1"/>
    </source>
</evidence>
<evidence type="ECO:0000313" key="3">
    <source>
        <dbReference type="Proteomes" id="UP000799439"/>
    </source>
</evidence>
<gene>
    <name evidence="2" type="ORF">K461DRAFT_297611</name>
</gene>
<dbReference type="Pfam" id="PF11807">
    <property type="entry name" value="UstYa"/>
    <property type="match status" value="1"/>
</dbReference>
<dbReference type="EMBL" id="ML996092">
    <property type="protein sequence ID" value="KAF2149150.1"/>
    <property type="molecule type" value="Genomic_DNA"/>
</dbReference>
<sequence>MAISVISNVVFLHQRYAQPWVLKNSLPTRYAHLPRETIKRFPVSSDFASTNRTIQDNAWEQPDVDWGAHVVALDQSHVSALGLPKSQPSLWDPAKSLYVLNGAHELHCLHLLRRSINEFYDGVPIQQQTTPYGHVLHCIDALRESVMCNADDTPLYMGRWDENAKLNLNLSIANERPGVGSERKCRNWGAMLSWSRQHSACYKPVHFGDKSFPSEERFKFCPDGSKPWLVDRQVV</sequence>
<protein>
    <submittedName>
        <fullName evidence="2">Uncharacterized protein</fullName>
    </submittedName>
</protein>
<dbReference type="PANTHER" id="PTHR33365:SF6">
    <property type="entry name" value="OXIDASE USTYA"/>
    <property type="match status" value="1"/>
</dbReference>
<dbReference type="Proteomes" id="UP000799439">
    <property type="component" value="Unassembled WGS sequence"/>
</dbReference>
<reference evidence="2" key="1">
    <citation type="journal article" date="2020" name="Stud. Mycol.">
        <title>101 Dothideomycetes genomes: a test case for predicting lifestyles and emergence of pathogens.</title>
        <authorList>
            <person name="Haridas S."/>
            <person name="Albert R."/>
            <person name="Binder M."/>
            <person name="Bloem J."/>
            <person name="Labutti K."/>
            <person name="Salamov A."/>
            <person name="Andreopoulos B."/>
            <person name="Baker S."/>
            <person name="Barry K."/>
            <person name="Bills G."/>
            <person name="Bluhm B."/>
            <person name="Cannon C."/>
            <person name="Castanera R."/>
            <person name="Culley D."/>
            <person name="Daum C."/>
            <person name="Ezra D."/>
            <person name="Gonzalez J."/>
            <person name="Henrissat B."/>
            <person name="Kuo A."/>
            <person name="Liang C."/>
            <person name="Lipzen A."/>
            <person name="Lutzoni F."/>
            <person name="Magnuson J."/>
            <person name="Mondo S."/>
            <person name="Nolan M."/>
            <person name="Ohm R."/>
            <person name="Pangilinan J."/>
            <person name="Park H.-J."/>
            <person name="Ramirez L."/>
            <person name="Alfaro M."/>
            <person name="Sun H."/>
            <person name="Tritt A."/>
            <person name="Yoshinaga Y."/>
            <person name="Zwiers L.-H."/>
            <person name="Turgeon B."/>
            <person name="Goodwin S."/>
            <person name="Spatafora J."/>
            <person name="Crous P."/>
            <person name="Grigoriev I."/>
        </authorList>
    </citation>
    <scope>NUCLEOTIDE SEQUENCE</scope>
    <source>
        <strain evidence="2">CBS 260.36</strain>
    </source>
</reference>
<dbReference type="GO" id="GO:0043386">
    <property type="term" value="P:mycotoxin biosynthetic process"/>
    <property type="evidence" value="ECO:0007669"/>
    <property type="project" value="InterPro"/>
</dbReference>
<comment type="similarity">
    <text evidence="1">Belongs to the ustYa family.</text>
</comment>
<comment type="caution">
    <text evidence="2">The sequence shown here is derived from an EMBL/GenBank/DDBJ whole genome shotgun (WGS) entry which is preliminary data.</text>
</comment>
<keyword evidence="3" id="KW-1185">Reference proteome</keyword>
<dbReference type="OrthoDB" id="3687641at2759"/>
<organism evidence="2 3">
    <name type="scientific">Myriangium duriaei CBS 260.36</name>
    <dbReference type="NCBI Taxonomy" id="1168546"/>
    <lineage>
        <taxon>Eukaryota</taxon>
        <taxon>Fungi</taxon>
        <taxon>Dikarya</taxon>
        <taxon>Ascomycota</taxon>
        <taxon>Pezizomycotina</taxon>
        <taxon>Dothideomycetes</taxon>
        <taxon>Dothideomycetidae</taxon>
        <taxon>Myriangiales</taxon>
        <taxon>Myriangiaceae</taxon>
        <taxon>Myriangium</taxon>
    </lineage>
</organism>
<dbReference type="InterPro" id="IPR021765">
    <property type="entry name" value="UstYa-like"/>
</dbReference>
<proteinExistence type="inferred from homology"/>
<name>A0A9P4IVB6_9PEZI</name>
<evidence type="ECO:0000256" key="1">
    <source>
        <dbReference type="ARBA" id="ARBA00035112"/>
    </source>
</evidence>